<sequence>MAKRINEELRQKAIKLVNSGYTKRGVAEKLGIGTTTVCRITKHIGKTTKYYPKSLTQDVLQKIKNGQTAASVSREMGIEKSLISAWQKKDIGHSRSYEKISEEIKEEIIGLIESGIKYTAVGRQLNLKPKTVWSVFKAAESAGKALKPSFPNKRVDFELTWVIREYQQFIRWQKLGVEWLKGEQRGIGLRMAALTVFFSNYLQKKGLPYEPEAILRHDSIVPEFFSTACPQSGGGVAYNNRIHDFIDWVLLQYYSYRDDNGKPIILPAFRNPVRRITTNGFPIHYETVNTPLPYGYIVDLKKLLAQGPSFKDWTWAQNALGAKRIGEPDKRMSNDWFSTTEDQIDKDDPDCVWRIRRSIDHNVKPILEMWSPVRWVALLIKLQLPPRTFQVRMLDSGEADTWRYVAGAWIENTTPLAMGTKRNPVRQGVLRRTEPIGQEELLTTLYINTNKTADILKSGVQKGYEFPWPTIGDLQDQPHYWLEKIRNWQEKYNPIIHPTSWRSLPQKCIGEPKSDMQLASYPDTYFIFRSAERKKYGEAHLPITDGIMRVAWAKLLQEMQNRLSRHGTTHPDGSPIVLVTKPGSSPLALFPLHSLRVSLITALAIDGSLPFHLLVKLVGHSRLIMTIYYTKPGFKYMQDALIDAVSRVDALKEESIVSFLANEKHEILTTRAIWNSTETLITLVPEHPANRNPAGWMLMHHGLCLVGGNTSEVDSSSNRGGFRVGGCYNGGIAFNPDADQRTHNPVPGGIRNCIRCRWFVTEPHYIPALAAHLGNICYQFDEVRNGAIKQDAILHDIKRKKADVENSGEVFTRTQELRTAERIWESTLQRFNSLAEDMAACWQIIQRCNALPVNNDNNKTSLIAAGSAMDVQIAFEEVDSELLQLSDVCQNVEIYPDLDPGKAVFRRSQLLDAALARDHLPPFFLQLNEADQLKAGNAFMRRLSAKTNTNPLLGMRKVCSLMDAGESLAQFIGIDIQHLLTDTLQSLPAPLQFGYENA</sequence>
<dbReference type="Pfam" id="PF13009">
    <property type="entry name" value="Integrase_2"/>
    <property type="match status" value="1"/>
</dbReference>
<gene>
    <name evidence="1" type="ORF">AFERRID_25110</name>
    <name evidence="2" type="ORF">AFERRID_26880</name>
</gene>
<name>A0A2Z6INV5_ACIFI</name>
<accession>A0A2Z6INV5</accession>
<evidence type="ECO:0000313" key="1">
    <source>
        <dbReference type="EMBL" id="BBF66293.1"/>
    </source>
</evidence>
<evidence type="ECO:0000313" key="3">
    <source>
        <dbReference type="Proteomes" id="UP000280188"/>
    </source>
</evidence>
<evidence type="ECO:0008006" key="4">
    <source>
        <dbReference type="Google" id="ProtNLM"/>
    </source>
</evidence>
<dbReference type="AlphaFoldDB" id="A0A2Z6INV5"/>
<evidence type="ECO:0000313" key="2">
    <source>
        <dbReference type="EMBL" id="BBF66470.1"/>
    </source>
</evidence>
<proteinExistence type="predicted"/>
<dbReference type="RefSeq" id="WP_172959374.1">
    <property type="nucleotide sequence ID" value="NZ_AP018795.1"/>
</dbReference>
<dbReference type="Proteomes" id="UP000280188">
    <property type="component" value="Chromosome"/>
</dbReference>
<dbReference type="KEGG" id="afj:AFERRID_26880"/>
<dbReference type="EMBL" id="AP018795">
    <property type="protein sequence ID" value="BBF66293.1"/>
    <property type="molecule type" value="Genomic_DNA"/>
</dbReference>
<keyword evidence="3" id="KW-1185">Reference proteome</keyword>
<reference evidence="1 3" key="1">
    <citation type="journal article" date="2018" name="Microbiol. Resour. Announc.">
        <title>Complete Genome Sequence of Acidithiobacillus ferridurans JCM 18981.</title>
        <authorList>
            <person name="Miyauchi T."/>
            <person name="Kouzuma A."/>
            <person name="Abe T."/>
            <person name="Watanabe K."/>
        </authorList>
    </citation>
    <scope>NUCLEOTIDE SEQUENCE [LARGE SCALE GENOMIC DNA]</scope>
    <source>
        <strain evidence="3">ATCC 33020 / DSM 29468 / JCM 18981 / 11Fe</strain>
        <strain evidence="1">JCM 18981</strain>
    </source>
</reference>
<dbReference type="EMBL" id="AP018795">
    <property type="protein sequence ID" value="BBF66470.1"/>
    <property type="molecule type" value="Genomic_DNA"/>
</dbReference>
<protein>
    <recommendedName>
        <fullName evidence="4">Integrase</fullName>
    </recommendedName>
</protein>
<dbReference type="KEGG" id="afj:AFERRID_25110"/>
<organism evidence="1 3">
    <name type="scientific">Acidithiobacillus ferridurans</name>
    <dbReference type="NCBI Taxonomy" id="1232575"/>
    <lineage>
        <taxon>Bacteria</taxon>
        <taxon>Pseudomonadati</taxon>
        <taxon>Pseudomonadota</taxon>
        <taxon>Acidithiobacillia</taxon>
        <taxon>Acidithiobacillales</taxon>
        <taxon>Acidithiobacillaceae</taxon>
        <taxon>Acidithiobacillus</taxon>
    </lineage>
</organism>
<dbReference type="InterPro" id="IPR024965">
    <property type="entry name" value="Putative_integrase"/>
</dbReference>